<evidence type="ECO:0000313" key="3">
    <source>
        <dbReference type="Proteomes" id="UP001333110"/>
    </source>
</evidence>
<evidence type="ECO:0000313" key="2">
    <source>
        <dbReference type="EMBL" id="KAK4809658.1"/>
    </source>
</evidence>
<dbReference type="AlphaFoldDB" id="A0AAN7RW18"/>
<reference evidence="2 3" key="1">
    <citation type="journal article" date="2023" name="J. Hered.">
        <title>Chromosome-level genome of the wood stork (Mycteria americana) provides insight into avian chromosome evolution.</title>
        <authorList>
            <person name="Flamio R. Jr."/>
            <person name="Ramstad K.M."/>
        </authorList>
    </citation>
    <scope>NUCLEOTIDE SEQUENCE [LARGE SCALE GENOMIC DNA]</scope>
    <source>
        <strain evidence="2">JAX WOST 10</strain>
    </source>
</reference>
<protein>
    <submittedName>
        <fullName evidence="2">Uncharacterized protein</fullName>
    </submittedName>
</protein>
<comment type="caution">
    <text evidence="2">The sequence shown here is derived from an EMBL/GenBank/DDBJ whole genome shotgun (WGS) entry which is preliminary data.</text>
</comment>
<gene>
    <name evidence="2" type="ORF">QYF61_002555</name>
</gene>
<feature type="compositionally biased region" description="Basic and acidic residues" evidence="1">
    <location>
        <begin position="53"/>
        <end position="66"/>
    </location>
</feature>
<dbReference type="Proteomes" id="UP001333110">
    <property type="component" value="Unassembled WGS sequence"/>
</dbReference>
<feature type="region of interest" description="Disordered" evidence="1">
    <location>
        <begin position="45"/>
        <end position="66"/>
    </location>
</feature>
<sequence>MDSSVRISLEGMRGSQNLPREISASTNAVAMAVSHRHLCARPYAEMQEEGQQDENKYSHCSKDGQDGEIRNPYSLWKKGQASQEDYKGVARLCRENIRRAKAELEVNLAAAVKGSKKHFFTYISSKRRAQENLQPLVDGEGTQ</sequence>
<dbReference type="EMBL" id="JAUNZN010000020">
    <property type="protein sequence ID" value="KAK4809658.1"/>
    <property type="molecule type" value="Genomic_DNA"/>
</dbReference>
<evidence type="ECO:0000256" key="1">
    <source>
        <dbReference type="SAM" id="MobiDB-lite"/>
    </source>
</evidence>
<keyword evidence="3" id="KW-1185">Reference proteome</keyword>
<accession>A0AAN7RW18</accession>
<organism evidence="2 3">
    <name type="scientific">Mycteria americana</name>
    <name type="common">Wood stork</name>
    <dbReference type="NCBI Taxonomy" id="33587"/>
    <lineage>
        <taxon>Eukaryota</taxon>
        <taxon>Metazoa</taxon>
        <taxon>Chordata</taxon>
        <taxon>Craniata</taxon>
        <taxon>Vertebrata</taxon>
        <taxon>Euteleostomi</taxon>
        <taxon>Archelosauria</taxon>
        <taxon>Archosauria</taxon>
        <taxon>Dinosauria</taxon>
        <taxon>Saurischia</taxon>
        <taxon>Theropoda</taxon>
        <taxon>Coelurosauria</taxon>
        <taxon>Aves</taxon>
        <taxon>Neognathae</taxon>
        <taxon>Neoaves</taxon>
        <taxon>Aequornithes</taxon>
        <taxon>Ciconiiformes</taxon>
        <taxon>Ciconiidae</taxon>
        <taxon>Mycteria</taxon>
    </lineage>
</organism>
<proteinExistence type="predicted"/>
<name>A0AAN7RW18_MYCAM</name>